<dbReference type="SUPFAM" id="SSF51182">
    <property type="entry name" value="RmlC-like cupins"/>
    <property type="match status" value="1"/>
</dbReference>
<name>A0ABP8HIS4_9BURK</name>
<gene>
    <name evidence="1" type="ORF">GCM10023165_19370</name>
</gene>
<dbReference type="InterPro" id="IPR011051">
    <property type="entry name" value="RmlC_Cupin_sf"/>
</dbReference>
<sequence length="113" mass="12131">MHVIDHSTLPRLHDAGRQRFAAAHRGLGFTSFELWIETLEVDAAADILPLESARVVLVLSGHGKLFIDGAAQRFHAPCSLMLPIGIEGRVVNIGAEPLRLVTGFTPANASPTV</sequence>
<comment type="caution">
    <text evidence="1">The sequence shown here is derived from an EMBL/GenBank/DDBJ whole genome shotgun (WGS) entry which is preliminary data.</text>
</comment>
<dbReference type="RefSeq" id="WP_345537499.1">
    <property type="nucleotide sequence ID" value="NZ_BAABGJ010000015.1"/>
</dbReference>
<organism evidence="1 2">
    <name type="scientific">Variovorax defluvii</name>
    <dbReference type="NCBI Taxonomy" id="913761"/>
    <lineage>
        <taxon>Bacteria</taxon>
        <taxon>Pseudomonadati</taxon>
        <taxon>Pseudomonadota</taxon>
        <taxon>Betaproteobacteria</taxon>
        <taxon>Burkholderiales</taxon>
        <taxon>Comamonadaceae</taxon>
        <taxon>Variovorax</taxon>
    </lineage>
</organism>
<dbReference type="EMBL" id="BAABGJ010000015">
    <property type="protein sequence ID" value="GAA4339774.1"/>
    <property type="molecule type" value="Genomic_DNA"/>
</dbReference>
<proteinExistence type="predicted"/>
<reference evidence="2" key="1">
    <citation type="journal article" date="2019" name="Int. J. Syst. Evol. Microbiol.">
        <title>The Global Catalogue of Microorganisms (GCM) 10K type strain sequencing project: providing services to taxonomists for standard genome sequencing and annotation.</title>
        <authorList>
            <consortium name="The Broad Institute Genomics Platform"/>
            <consortium name="The Broad Institute Genome Sequencing Center for Infectious Disease"/>
            <person name="Wu L."/>
            <person name="Ma J."/>
        </authorList>
    </citation>
    <scope>NUCLEOTIDE SEQUENCE [LARGE SCALE GENOMIC DNA]</scope>
    <source>
        <strain evidence="2">JCM 17804</strain>
    </source>
</reference>
<dbReference type="InterPro" id="IPR014710">
    <property type="entry name" value="RmlC-like_jellyroll"/>
</dbReference>
<protein>
    <submittedName>
        <fullName evidence="1">Uncharacterized protein</fullName>
    </submittedName>
</protein>
<accession>A0ABP8HIS4</accession>
<evidence type="ECO:0000313" key="1">
    <source>
        <dbReference type="EMBL" id="GAA4339774.1"/>
    </source>
</evidence>
<keyword evidence="2" id="KW-1185">Reference proteome</keyword>
<dbReference type="Gene3D" id="2.60.120.10">
    <property type="entry name" value="Jelly Rolls"/>
    <property type="match status" value="1"/>
</dbReference>
<evidence type="ECO:0000313" key="2">
    <source>
        <dbReference type="Proteomes" id="UP001500975"/>
    </source>
</evidence>
<dbReference type="Proteomes" id="UP001500975">
    <property type="component" value="Unassembled WGS sequence"/>
</dbReference>